<keyword evidence="3" id="KW-1185">Reference proteome</keyword>
<organism evidence="2 3">
    <name type="scientific">Glycine soja</name>
    <name type="common">Wild soybean</name>
    <dbReference type="NCBI Taxonomy" id="3848"/>
    <lineage>
        <taxon>Eukaryota</taxon>
        <taxon>Viridiplantae</taxon>
        <taxon>Streptophyta</taxon>
        <taxon>Embryophyta</taxon>
        <taxon>Tracheophyta</taxon>
        <taxon>Spermatophyta</taxon>
        <taxon>Magnoliopsida</taxon>
        <taxon>eudicotyledons</taxon>
        <taxon>Gunneridae</taxon>
        <taxon>Pentapetalae</taxon>
        <taxon>rosids</taxon>
        <taxon>fabids</taxon>
        <taxon>Fabales</taxon>
        <taxon>Fabaceae</taxon>
        <taxon>Papilionoideae</taxon>
        <taxon>50 kb inversion clade</taxon>
        <taxon>NPAAA clade</taxon>
        <taxon>indigoferoid/millettioid clade</taxon>
        <taxon>Phaseoleae</taxon>
        <taxon>Glycine</taxon>
        <taxon>Glycine subgen. Soja</taxon>
    </lineage>
</organism>
<comment type="caution">
    <text evidence="2">The sequence shown here is derived from an EMBL/GenBank/DDBJ whole genome shotgun (WGS) entry which is preliminary data.</text>
</comment>
<dbReference type="InterPro" id="IPR056775">
    <property type="entry name" value="YABBY_C"/>
</dbReference>
<evidence type="ECO:0000313" key="2">
    <source>
        <dbReference type="EMBL" id="RZC16764.1"/>
    </source>
</evidence>
<evidence type="ECO:0000313" key="3">
    <source>
        <dbReference type="Proteomes" id="UP000289340"/>
    </source>
</evidence>
<name>A0A445L0X1_GLYSO</name>
<protein>
    <recommendedName>
        <fullName evidence="1">YABBY protein C-terminal domain-containing protein</fullName>
    </recommendedName>
</protein>
<dbReference type="AlphaFoldDB" id="A0A445L0X1"/>
<feature type="domain" description="YABBY protein C-terminal" evidence="1">
    <location>
        <begin position="13"/>
        <end position="39"/>
    </location>
</feature>
<sequence>MQGSCMSEHENKREEIQRIKASNPDISHMEAFSSAAKNCITLVDYYAPLFFLEISTIQPEEFYLKVNLCQLITYIPLQVQEDTSGFCEDIVSTLLAKF</sequence>
<gene>
    <name evidence="2" type="ORF">D0Y65_009887</name>
</gene>
<dbReference type="Pfam" id="PF04690">
    <property type="entry name" value="YABBY"/>
    <property type="match status" value="1"/>
</dbReference>
<accession>A0A445L0X1</accession>
<evidence type="ECO:0000259" key="1">
    <source>
        <dbReference type="Pfam" id="PF04690"/>
    </source>
</evidence>
<proteinExistence type="predicted"/>
<dbReference type="EMBL" id="QZWG01000004">
    <property type="protein sequence ID" value="RZC16764.1"/>
    <property type="molecule type" value="Genomic_DNA"/>
</dbReference>
<dbReference type="Proteomes" id="UP000289340">
    <property type="component" value="Chromosome 4"/>
</dbReference>
<reference evidence="2 3" key="1">
    <citation type="submission" date="2018-09" db="EMBL/GenBank/DDBJ databases">
        <title>A high-quality reference genome of wild soybean provides a powerful tool to mine soybean genomes.</title>
        <authorList>
            <person name="Xie M."/>
            <person name="Chung C.Y.L."/>
            <person name="Li M.-W."/>
            <person name="Wong F.-L."/>
            <person name="Chan T.-F."/>
            <person name="Lam H.-M."/>
        </authorList>
    </citation>
    <scope>NUCLEOTIDE SEQUENCE [LARGE SCALE GENOMIC DNA]</scope>
    <source>
        <strain evidence="3">cv. W05</strain>
        <tissue evidence="2">Hypocotyl of etiolated seedlings</tissue>
    </source>
</reference>